<evidence type="ECO:0000256" key="9">
    <source>
        <dbReference type="PROSITE-ProRule" id="PRU00282"/>
    </source>
</evidence>
<evidence type="ECO:0000313" key="11">
    <source>
        <dbReference type="EMBL" id="KAG5461205.1"/>
    </source>
</evidence>
<keyword evidence="8 9" id="KW-0472">Membrane</keyword>
<accession>A0A8H7ZXI1</accession>
<proteinExistence type="inferred from homology"/>
<dbReference type="InterPro" id="IPR049563">
    <property type="entry name" value="TXTP-like"/>
</dbReference>
<protein>
    <submittedName>
        <fullName evidence="11">Uncharacterized protein</fullName>
    </submittedName>
</protein>
<gene>
    <name evidence="11" type="ORF">BJ554DRAFT_6634</name>
</gene>
<sequence length="223" mass="24473">MSTEKRVKSFSTNLFAGGAAGCMEALVCHPPHAAEVLPDNAPRLSDYARLVLLLTACGILRTGSQIVFRWGGSEDRPGGGAARPLQGPGCCRVWNYPEDGNSILQLWDLQVLGHRQRRKSIHDGYFLGYVLYIKGSGENLEPVWNCDGSELSLRGAFPHVGRRRVLEISSSRRRLRLSAGLAAGTTEAVMVVTPMDVIKIRLQAQRHSMADPLDIPKYRNAGH</sequence>
<name>A0A8H7ZXI1_9FUNG</name>
<comment type="similarity">
    <text evidence="2 10">Belongs to the mitochondrial carrier (TC 2.A.29) family.</text>
</comment>
<dbReference type="SUPFAM" id="SSF103506">
    <property type="entry name" value="Mitochondrial carrier"/>
    <property type="match status" value="1"/>
</dbReference>
<dbReference type="AlphaFoldDB" id="A0A8H7ZXI1"/>
<keyword evidence="4 9" id="KW-0812">Transmembrane</keyword>
<dbReference type="GO" id="GO:0005469">
    <property type="term" value="F:succinate:fumarate antiporter activity"/>
    <property type="evidence" value="ECO:0007669"/>
    <property type="project" value="TreeGrafter"/>
</dbReference>
<dbReference type="InterPro" id="IPR023395">
    <property type="entry name" value="MCP_dom_sf"/>
</dbReference>
<keyword evidence="5" id="KW-0677">Repeat</keyword>
<evidence type="ECO:0000256" key="1">
    <source>
        <dbReference type="ARBA" id="ARBA00004225"/>
    </source>
</evidence>
<dbReference type="PANTHER" id="PTHR45788:SF2">
    <property type="entry name" value="SUCCINATE_FUMARATE MITOCHONDRIAL TRANSPORTER"/>
    <property type="match status" value="1"/>
</dbReference>
<dbReference type="Gene3D" id="1.50.40.10">
    <property type="entry name" value="Mitochondrial carrier domain"/>
    <property type="match status" value="1"/>
</dbReference>
<dbReference type="Pfam" id="PF00153">
    <property type="entry name" value="Mito_carr"/>
    <property type="match status" value="1"/>
</dbReference>
<comment type="subcellular location">
    <subcellularLocation>
        <location evidence="1">Mitochondrion membrane</location>
        <topology evidence="1">Multi-pass membrane protein</topology>
    </subcellularLocation>
</comment>
<evidence type="ECO:0000256" key="6">
    <source>
        <dbReference type="ARBA" id="ARBA00022989"/>
    </source>
</evidence>
<evidence type="ECO:0000256" key="3">
    <source>
        <dbReference type="ARBA" id="ARBA00022448"/>
    </source>
</evidence>
<reference evidence="11 12" key="1">
    <citation type="journal article" name="Sci. Rep.">
        <title>Genome-scale phylogenetic analyses confirm Olpidium as the closest living zoosporic fungus to the non-flagellated, terrestrial fungi.</title>
        <authorList>
            <person name="Chang Y."/>
            <person name="Rochon D."/>
            <person name="Sekimoto S."/>
            <person name="Wang Y."/>
            <person name="Chovatia M."/>
            <person name="Sandor L."/>
            <person name="Salamov A."/>
            <person name="Grigoriev I.V."/>
            <person name="Stajich J.E."/>
            <person name="Spatafora J.W."/>
        </authorList>
    </citation>
    <scope>NUCLEOTIDE SEQUENCE [LARGE SCALE GENOMIC DNA]</scope>
    <source>
        <strain evidence="11">S191</strain>
    </source>
</reference>
<feature type="non-terminal residue" evidence="11">
    <location>
        <position position="223"/>
    </location>
</feature>
<dbReference type="Proteomes" id="UP000673691">
    <property type="component" value="Unassembled WGS sequence"/>
</dbReference>
<dbReference type="GO" id="GO:0031966">
    <property type="term" value="C:mitochondrial membrane"/>
    <property type="evidence" value="ECO:0007669"/>
    <property type="project" value="UniProtKB-SubCell"/>
</dbReference>
<dbReference type="PROSITE" id="PS51257">
    <property type="entry name" value="PROKAR_LIPOPROTEIN"/>
    <property type="match status" value="1"/>
</dbReference>
<dbReference type="EMBL" id="JAEFCI010004012">
    <property type="protein sequence ID" value="KAG5461205.1"/>
    <property type="molecule type" value="Genomic_DNA"/>
</dbReference>
<evidence type="ECO:0000313" key="12">
    <source>
        <dbReference type="Proteomes" id="UP000673691"/>
    </source>
</evidence>
<dbReference type="PROSITE" id="PS50920">
    <property type="entry name" value="SOLCAR"/>
    <property type="match status" value="1"/>
</dbReference>
<evidence type="ECO:0000256" key="7">
    <source>
        <dbReference type="ARBA" id="ARBA00023128"/>
    </source>
</evidence>
<evidence type="ECO:0000256" key="5">
    <source>
        <dbReference type="ARBA" id="ARBA00022737"/>
    </source>
</evidence>
<keyword evidence="7" id="KW-0496">Mitochondrion</keyword>
<keyword evidence="6" id="KW-1133">Transmembrane helix</keyword>
<organism evidence="11 12">
    <name type="scientific">Olpidium bornovanus</name>
    <dbReference type="NCBI Taxonomy" id="278681"/>
    <lineage>
        <taxon>Eukaryota</taxon>
        <taxon>Fungi</taxon>
        <taxon>Fungi incertae sedis</taxon>
        <taxon>Olpidiomycota</taxon>
        <taxon>Olpidiomycotina</taxon>
        <taxon>Olpidiomycetes</taxon>
        <taxon>Olpidiales</taxon>
        <taxon>Olpidiaceae</taxon>
        <taxon>Olpidium</taxon>
    </lineage>
</organism>
<evidence type="ECO:0000256" key="4">
    <source>
        <dbReference type="ARBA" id="ARBA00022692"/>
    </source>
</evidence>
<feature type="repeat" description="Solcar" evidence="9">
    <location>
        <begin position="171"/>
        <end position="223"/>
    </location>
</feature>
<keyword evidence="3 10" id="KW-0813">Transport</keyword>
<evidence type="ECO:0000256" key="2">
    <source>
        <dbReference type="ARBA" id="ARBA00006375"/>
    </source>
</evidence>
<evidence type="ECO:0000256" key="8">
    <source>
        <dbReference type="ARBA" id="ARBA00023136"/>
    </source>
</evidence>
<evidence type="ECO:0000256" key="10">
    <source>
        <dbReference type="RuleBase" id="RU000488"/>
    </source>
</evidence>
<dbReference type="OrthoDB" id="204711at2759"/>
<dbReference type="PANTHER" id="PTHR45788">
    <property type="entry name" value="SUCCINATE/FUMARATE MITOCHONDRIAL TRANSPORTER-RELATED"/>
    <property type="match status" value="1"/>
</dbReference>
<comment type="caution">
    <text evidence="11">The sequence shown here is derived from an EMBL/GenBank/DDBJ whole genome shotgun (WGS) entry which is preliminary data.</text>
</comment>
<keyword evidence="12" id="KW-1185">Reference proteome</keyword>
<dbReference type="InterPro" id="IPR018108">
    <property type="entry name" value="MCP_transmembrane"/>
</dbReference>